<keyword evidence="3" id="KW-1185">Reference proteome</keyword>
<feature type="region of interest" description="Disordered" evidence="1">
    <location>
        <begin position="461"/>
        <end position="494"/>
    </location>
</feature>
<dbReference type="AlphaFoldDB" id="A0A8B7NMW4"/>
<evidence type="ECO:0000256" key="1">
    <source>
        <dbReference type="SAM" id="MobiDB-lite"/>
    </source>
</evidence>
<evidence type="ECO:0000313" key="4">
    <source>
        <dbReference type="RefSeq" id="XP_018015023.1"/>
    </source>
</evidence>
<name>A0A8B7NMW4_HYAAZ</name>
<feature type="domain" description="Programmed cell death protein 2 C-terminal" evidence="2">
    <location>
        <begin position="369"/>
        <end position="431"/>
    </location>
</feature>
<dbReference type="PANTHER" id="PTHR46421">
    <property type="entry name" value="PROGRAMMED CELL DEATH PROTEIN 2-LIKE"/>
    <property type="match status" value="1"/>
</dbReference>
<dbReference type="Pfam" id="PF04194">
    <property type="entry name" value="PDCD2_C"/>
    <property type="match status" value="1"/>
</dbReference>
<dbReference type="CTD" id="41540"/>
<dbReference type="OrthoDB" id="366284at2759"/>
<dbReference type="KEGG" id="hazt:108671939"/>
<feature type="compositionally biased region" description="Gly residues" evidence="1">
    <location>
        <begin position="240"/>
        <end position="249"/>
    </location>
</feature>
<dbReference type="InterPro" id="IPR007320">
    <property type="entry name" value="PDCD2_C"/>
</dbReference>
<gene>
    <name evidence="4" type="primary">LOC108671939</name>
</gene>
<dbReference type="Proteomes" id="UP000694843">
    <property type="component" value="Unplaced"/>
</dbReference>
<protein>
    <submittedName>
        <fullName evidence="4">Uncharacterized protein LOC108671939</fullName>
    </submittedName>
</protein>
<dbReference type="GO" id="GO:0006915">
    <property type="term" value="P:apoptotic process"/>
    <property type="evidence" value="ECO:0007669"/>
    <property type="project" value="TreeGrafter"/>
</dbReference>
<dbReference type="InterPro" id="IPR052815">
    <property type="entry name" value="PDCD2-like_regulator"/>
</dbReference>
<accession>A0A8B7NMW4</accession>
<feature type="region of interest" description="Disordered" evidence="1">
    <location>
        <begin position="234"/>
        <end position="261"/>
    </location>
</feature>
<dbReference type="RefSeq" id="XP_018015023.1">
    <property type="nucleotide sequence ID" value="XM_018159534.2"/>
</dbReference>
<proteinExistence type="predicted"/>
<reference evidence="4" key="1">
    <citation type="submission" date="2025-08" db="UniProtKB">
        <authorList>
            <consortium name="RefSeq"/>
        </authorList>
    </citation>
    <scope>IDENTIFICATION</scope>
    <source>
        <tissue evidence="4">Whole organism</tissue>
    </source>
</reference>
<dbReference type="PANTHER" id="PTHR46421:SF1">
    <property type="entry name" value="PROGRAMMED CELL DEATH PROTEIN 2-LIKE"/>
    <property type="match status" value="1"/>
</dbReference>
<evidence type="ECO:0000259" key="2">
    <source>
        <dbReference type="Pfam" id="PF04194"/>
    </source>
</evidence>
<organism evidence="3 4">
    <name type="scientific">Hyalella azteca</name>
    <name type="common">Amphipod</name>
    <dbReference type="NCBI Taxonomy" id="294128"/>
    <lineage>
        <taxon>Eukaryota</taxon>
        <taxon>Metazoa</taxon>
        <taxon>Ecdysozoa</taxon>
        <taxon>Arthropoda</taxon>
        <taxon>Crustacea</taxon>
        <taxon>Multicrustacea</taxon>
        <taxon>Malacostraca</taxon>
        <taxon>Eumalacostraca</taxon>
        <taxon>Peracarida</taxon>
        <taxon>Amphipoda</taxon>
        <taxon>Senticaudata</taxon>
        <taxon>Talitrida</taxon>
        <taxon>Talitroidea</taxon>
        <taxon>Hyalellidae</taxon>
        <taxon>Hyalella</taxon>
    </lineage>
</organism>
<sequence length="594" mass="63768">MLGTLSKMACYQSKQAVVMPVLLGFVDEEVYQKNQYTTNHKVSKIGGKPDWPTLAGCTSPVCSGCGAVQALIMQIYAPLHFCPDHRTLYIFACLTPSCWGASHSWTCIRVQWPASPVPESSGHKSSSRSQACEEDSGDMFEVADDWGSDSEDDSNANVDYPVTENANLNQLMNINEPVVNVVQQKNFAADQAYEAGNLNNRNIFVANVAEMDEESQALGLDRLNLNQGNGNGSGIAVRGASGGGLTGEGRGGEVDEGEGGEEATALIEGSEDDMVAVDSPELPSQDISLWFKAPAASRVSSTCDSLREFFLCCEEEVLPKGAALLLGHEQELLHRYNAQTPRGSGVGGGDDEGSDGRYVKSVPAHGDVYMQKFQKRVAHAPHQVLRYCRHSSSGPLLLRPFTGLEGSTCCPHCGSPLIFELQVMPQLIPHLLPRPALSTTSAAPASTTLNITETFNKTSIKSPQNVNINDTKDTSASTRSKNSATKSKMYSSNRQSLESVNSIDLQDLADSAGVEKSPKLRSKRNKNIIQDEASMDATVAAKKSSSPADVNAGTCNVLLSGVVEYGTVLVFTCSQSCWHGKPVLETTHVQPEVI</sequence>
<evidence type="ECO:0000313" key="3">
    <source>
        <dbReference type="Proteomes" id="UP000694843"/>
    </source>
</evidence>
<dbReference type="GO" id="GO:0005737">
    <property type="term" value="C:cytoplasm"/>
    <property type="evidence" value="ECO:0007669"/>
    <property type="project" value="InterPro"/>
</dbReference>
<dbReference type="GeneID" id="108671939"/>